<keyword evidence="7" id="KW-0520">NAD</keyword>
<evidence type="ECO:0000256" key="5">
    <source>
        <dbReference type="ARBA" id="ARBA00022989"/>
    </source>
</evidence>
<feature type="transmembrane region" description="Helical" evidence="8">
    <location>
        <begin position="59"/>
        <end position="79"/>
    </location>
</feature>
<dbReference type="PANTHER" id="PTHR11058:SF9">
    <property type="entry name" value="NADH-UBIQUINONE OXIDOREDUCTASE CHAIN 3"/>
    <property type="match status" value="1"/>
</dbReference>
<keyword evidence="4 7" id="KW-0812">Transmembrane</keyword>
<feature type="transmembrane region" description="Helical" evidence="8">
    <location>
        <begin position="91"/>
        <end position="109"/>
    </location>
</feature>
<dbReference type="Proteomes" id="UP000325292">
    <property type="component" value="Chromosome"/>
</dbReference>
<name>A0ABN5GZL6_9FIRM</name>
<dbReference type="RefSeq" id="WP_103374202.1">
    <property type="nucleotide sequence ID" value="NZ_CP133983.1"/>
</dbReference>
<sequence>MFTNYTALLIYFIVAFLVAFGMSYTSNLLGPQAPGGLKKATYESGIAPEAPVGYFSVRFYRVAMFFMIFDVGVMALYPWAVSLTTLRQIGFEKALFFLIIIAFAFAYVWNRGGFQWD</sequence>
<evidence type="ECO:0000256" key="1">
    <source>
        <dbReference type="ARBA" id="ARBA00004370"/>
    </source>
</evidence>
<evidence type="ECO:0000256" key="4">
    <source>
        <dbReference type="ARBA" id="ARBA00022692"/>
    </source>
</evidence>
<evidence type="ECO:0000256" key="3">
    <source>
        <dbReference type="ARBA" id="ARBA00022448"/>
    </source>
</evidence>
<reference evidence="9 10" key="1">
    <citation type="journal article" date="2019" name="Sci. Rep.">
        <title>Sulfobacillus thermotolerans: new insights into resistance and metabolic capacities of acidophilic chemolithotrophs.</title>
        <authorList>
            <person name="Panyushkina A.E."/>
            <person name="Babenko V.V."/>
            <person name="Nikitina A.S."/>
            <person name="Selezneva O.V."/>
            <person name="Tsaplina I.A."/>
            <person name="Letarova M.A."/>
            <person name="Kostryukova E.S."/>
            <person name="Letarov A.V."/>
        </authorList>
    </citation>
    <scope>NUCLEOTIDE SEQUENCE [LARGE SCALE GENOMIC DNA]</scope>
    <source>
        <strain evidence="9 10">Kr1</strain>
    </source>
</reference>
<gene>
    <name evidence="9" type="ORF">BXT84_08205</name>
</gene>
<dbReference type="Gene3D" id="1.20.58.1610">
    <property type="entry name" value="NADH:ubiquinone/plastoquinone oxidoreductase, chain 3"/>
    <property type="match status" value="1"/>
</dbReference>
<keyword evidence="6 8" id="KW-0472">Membrane</keyword>
<keyword evidence="10" id="KW-1185">Reference proteome</keyword>
<protein>
    <recommendedName>
        <fullName evidence="7">NADH-quinone oxidoreductase subunit</fullName>
        <ecNumber evidence="7">7.1.1.-</ecNumber>
    </recommendedName>
</protein>
<evidence type="ECO:0000256" key="2">
    <source>
        <dbReference type="ARBA" id="ARBA00008472"/>
    </source>
</evidence>
<dbReference type="InterPro" id="IPR038430">
    <property type="entry name" value="NDAH_ubi_oxred_su3_sf"/>
</dbReference>
<keyword evidence="3" id="KW-0813">Transport</keyword>
<evidence type="ECO:0000256" key="8">
    <source>
        <dbReference type="SAM" id="Phobius"/>
    </source>
</evidence>
<comment type="similarity">
    <text evidence="2 7">Belongs to the complex I subunit 3 family.</text>
</comment>
<dbReference type="PANTHER" id="PTHR11058">
    <property type="entry name" value="NADH-UBIQUINONE OXIDOREDUCTASE CHAIN 3"/>
    <property type="match status" value="1"/>
</dbReference>
<comment type="function">
    <text evidence="7">NDH-1 shuttles electrons from NADH, via FMN and iron-sulfur (Fe-S) centers, to quinones in the respiratory chain.</text>
</comment>
<evidence type="ECO:0000313" key="10">
    <source>
        <dbReference type="Proteomes" id="UP000325292"/>
    </source>
</evidence>
<keyword evidence="7" id="KW-0874">Quinone</keyword>
<accession>A0ABN5GZL6</accession>
<dbReference type="EMBL" id="CP019454">
    <property type="protein sequence ID" value="AUW93930.1"/>
    <property type="molecule type" value="Genomic_DNA"/>
</dbReference>
<feature type="transmembrane region" description="Helical" evidence="8">
    <location>
        <begin position="7"/>
        <end position="25"/>
    </location>
</feature>
<proteinExistence type="inferred from homology"/>
<dbReference type="InterPro" id="IPR000440">
    <property type="entry name" value="NADH_UbQ/plastoQ_OxRdtase_su3"/>
</dbReference>
<keyword evidence="5 8" id="KW-1133">Transmembrane helix</keyword>
<comment type="catalytic activity">
    <reaction evidence="7">
        <text>a quinone + NADH + 5 H(+)(in) = a quinol + NAD(+) + 4 H(+)(out)</text>
        <dbReference type="Rhea" id="RHEA:57888"/>
        <dbReference type="ChEBI" id="CHEBI:15378"/>
        <dbReference type="ChEBI" id="CHEBI:24646"/>
        <dbReference type="ChEBI" id="CHEBI:57540"/>
        <dbReference type="ChEBI" id="CHEBI:57945"/>
        <dbReference type="ChEBI" id="CHEBI:132124"/>
    </reaction>
</comment>
<dbReference type="EC" id="7.1.1.-" evidence="7"/>
<evidence type="ECO:0000313" key="9">
    <source>
        <dbReference type="EMBL" id="AUW93930.1"/>
    </source>
</evidence>
<evidence type="ECO:0000256" key="6">
    <source>
        <dbReference type="ARBA" id="ARBA00023136"/>
    </source>
</evidence>
<dbReference type="Pfam" id="PF00507">
    <property type="entry name" value="Oxidored_q4"/>
    <property type="match status" value="1"/>
</dbReference>
<evidence type="ECO:0000256" key="7">
    <source>
        <dbReference type="RuleBase" id="RU003639"/>
    </source>
</evidence>
<organism evidence="9 10">
    <name type="scientific">Sulfobacillus thermotolerans</name>
    <dbReference type="NCBI Taxonomy" id="338644"/>
    <lineage>
        <taxon>Bacteria</taxon>
        <taxon>Bacillati</taxon>
        <taxon>Bacillota</taxon>
        <taxon>Clostridia</taxon>
        <taxon>Eubacteriales</taxon>
        <taxon>Clostridiales Family XVII. Incertae Sedis</taxon>
        <taxon>Sulfobacillus</taxon>
    </lineage>
</organism>
<comment type="subcellular location">
    <subcellularLocation>
        <location evidence="7">Cell membrane</location>
        <topology evidence="7">Multi-pass membrane protein</topology>
    </subcellularLocation>
    <subcellularLocation>
        <location evidence="1">Membrane</location>
    </subcellularLocation>
</comment>